<evidence type="ECO:0000259" key="2">
    <source>
        <dbReference type="Pfam" id="PF03478"/>
    </source>
</evidence>
<dbReference type="Pfam" id="PF03478">
    <property type="entry name" value="Beta-prop_KIB1-4"/>
    <property type="match status" value="1"/>
</dbReference>
<evidence type="ECO:0000313" key="4">
    <source>
        <dbReference type="EnsemblPlants" id="PNT69669"/>
    </source>
</evidence>
<dbReference type="OrthoDB" id="5562561at2759"/>
<dbReference type="Gramene" id="PNT69669">
    <property type="protein sequence ID" value="PNT69669"/>
    <property type="gene ID" value="BRADI_3g59795v3"/>
</dbReference>
<dbReference type="PANTHER" id="PTHR33127:SF85">
    <property type="entry name" value="OS11G0436500 PROTEIN"/>
    <property type="match status" value="1"/>
</dbReference>
<dbReference type="InterPro" id="IPR005174">
    <property type="entry name" value="KIB1-4_b-propeller"/>
</dbReference>
<dbReference type="PANTHER" id="PTHR33127">
    <property type="entry name" value="TRANSMEMBRANE PROTEIN"/>
    <property type="match status" value="1"/>
</dbReference>
<gene>
    <name evidence="3" type="ORF">BRADI_3g59795v3</name>
</gene>
<dbReference type="EMBL" id="CM000882">
    <property type="protein sequence ID" value="PNT69669.1"/>
    <property type="molecule type" value="Genomic_DNA"/>
</dbReference>
<reference evidence="3 4" key="1">
    <citation type="journal article" date="2010" name="Nature">
        <title>Genome sequencing and analysis of the model grass Brachypodium distachyon.</title>
        <authorList>
            <consortium name="International Brachypodium Initiative"/>
        </authorList>
    </citation>
    <scope>NUCLEOTIDE SEQUENCE [LARGE SCALE GENOMIC DNA]</scope>
    <source>
        <strain evidence="3 4">Bd21</strain>
    </source>
</reference>
<proteinExistence type="predicted"/>
<reference evidence="3" key="2">
    <citation type="submission" date="2017-06" db="EMBL/GenBank/DDBJ databases">
        <title>WGS assembly of Brachypodium distachyon.</title>
        <authorList>
            <consortium name="The International Brachypodium Initiative"/>
            <person name="Lucas S."/>
            <person name="Harmon-Smith M."/>
            <person name="Lail K."/>
            <person name="Tice H."/>
            <person name="Grimwood J."/>
            <person name="Bruce D."/>
            <person name="Barry K."/>
            <person name="Shu S."/>
            <person name="Lindquist E."/>
            <person name="Wang M."/>
            <person name="Pitluck S."/>
            <person name="Vogel J.P."/>
            <person name="Garvin D.F."/>
            <person name="Mockler T.C."/>
            <person name="Schmutz J."/>
            <person name="Rokhsar D."/>
            <person name="Bevan M.W."/>
        </authorList>
    </citation>
    <scope>NUCLEOTIDE SEQUENCE</scope>
    <source>
        <strain evidence="3">Bd21</strain>
    </source>
</reference>
<evidence type="ECO:0000313" key="5">
    <source>
        <dbReference type="Proteomes" id="UP000008810"/>
    </source>
</evidence>
<evidence type="ECO:0000256" key="1">
    <source>
        <dbReference type="SAM" id="MobiDB-lite"/>
    </source>
</evidence>
<dbReference type="Proteomes" id="UP000008810">
    <property type="component" value="Chromosome 3"/>
</dbReference>
<organism evidence="3">
    <name type="scientific">Brachypodium distachyon</name>
    <name type="common">Purple false brome</name>
    <name type="synonym">Trachynia distachya</name>
    <dbReference type="NCBI Taxonomy" id="15368"/>
    <lineage>
        <taxon>Eukaryota</taxon>
        <taxon>Viridiplantae</taxon>
        <taxon>Streptophyta</taxon>
        <taxon>Embryophyta</taxon>
        <taxon>Tracheophyta</taxon>
        <taxon>Spermatophyta</taxon>
        <taxon>Magnoliopsida</taxon>
        <taxon>Liliopsida</taxon>
        <taxon>Poales</taxon>
        <taxon>Poaceae</taxon>
        <taxon>BOP clade</taxon>
        <taxon>Pooideae</taxon>
        <taxon>Stipodae</taxon>
        <taxon>Brachypodieae</taxon>
        <taxon>Brachypodium</taxon>
    </lineage>
</organism>
<reference evidence="4" key="3">
    <citation type="submission" date="2018-08" db="UniProtKB">
        <authorList>
            <consortium name="EnsemblPlants"/>
        </authorList>
    </citation>
    <scope>IDENTIFICATION</scope>
    <source>
        <strain evidence="4">cv. Bd21</strain>
    </source>
</reference>
<feature type="region of interest" description="Disordered" evidence="1">
    <location>
        <begin position="1"/>
        <end position="30"/>
    </location>
</feature>
<feature type="compositionally biased region" description="Basic and acidic residues" evidence="1">
    <location>
        <begin position="12"/>
        <end position="21"/>
    </location>
</feature>
<sequence>MERGGGALGWAGRKEERRRGLGESVARGGGGWRWEEQEEVRGEAVHGGRGGCGEERLPCLAVEYRWTGTGNCATTSMFTVAGKKHQDQPITVRTDSNELFNKCFCPTPQGWILVRDRQDVTDTYLLDPHTHHDQENNSYKTRSIALPPLLVDQDDLIHCTCLLSDKPNSPSCVLLVVEPYEPVIWYVNVKGDRCWTRHQYDLGVQGDEETSGLQHKILMSSAAACRGKFYFMTSPKDFGVLEFSPGPVFASLAVDDGGYDPKESAKAFLVESDEELYMVRQLHDRDYNEAVVYKMDRGRRQWRAARDLGGRAFFVGPFGFGASCLAGDLYRSDCVYSLVDPLDKRFRIFDVTDGTVEWLKIEEAWVYRFRDEHGMDPRQIMHRLVRRMAWMLPIDPKAA</sequence>
<keyword evidence="5" id="KW-1185">Reference proteome</keyword>
<protein>
    <recommendedName>
        <fullName evidence="2">KIB1-4 beta-propeller domain-containing protein</fullName>
    </recommendedName>
</protein>
<evidence type="ECO:0000313" key="3">
    <source>
        <dbReference type="EMBL" id="PNT69669.1"/>
    </source>
</evidence>
<dbReference type="InParanoid" id="A0A2K2D5W5"/>
<dbReference type="EnsemblPlants" id="PNT69669">
    <property type="protein sequence ID" value="PNT69669"/>
    <property type="gene ID" value="BRADI_3g59795v3"/>
</dbReference>
<feature type="domain" description="KIB1-4 beta-propeller" evidence="2">
    <location>
        <begin position="101"/>
        <end position="342"/>
    </location>
</feature>
<dbReference type="AlphaFoldDB" id="A0A2K2D5W5"/>
<accession>A0A2K2D5W5</accession>
<name>A0A2K2D5W5_BRADI</name>